<dbReference type="EMBL" id="MU155209">
    <property type="protein sequence ID" value="KAF9479614.1"/>
    <property type="molecule type" value="Genomic_DNA"/>
</dbReference>
<sequence>MPSHTGIGPHSEKKFYFVYESGASSPPVVASNIENSFSVHPRFLELIDVDAIEAPMGAYSADDGVIILPPTPVMPPTLIESKSMENPQEHLTDNSSGVEVSIILEGIKAPTHGLNEAEEPMSCCISFTTIKDFTISYRRNEKEDDYFRARVALDGNLVTSQSTLGEEQVISPTARPNTREPSIIEVLPGREESDEDMEQGLLEELKEVRSKRRTMTEHSGLMAKRRKHSKSHLTQQREVIDLT</sequence>
<dbReference type="AlphaFoldDB" id="A0A9P5Z1W1"/>
<evidence type="ECO:0000256" key="1">
    <source>
        <dbReference type="SAM" id="MobiDB-lite"/>
    </source>
</evidence>
<keyword evidence="3" id="KW-1185">Reference proteome</keyword>
<name>A0A9P5Z1W1_9AGAR</name>
<accession>A0A9P5Z1W1</accession>
<comment type="caution">
    <text evidence="2">The sequence shown here is derived from an EMBL/GenBank/DDBJ whole genome shotgun (WGS) entry which is preliminary data.</text>
</comment>
<evidence type="ECO:0000313" key="2">
    <source>
        <dbReference type="EMBL" id="KAF9479614.1"/>
    </source>
</evidence>
<dbReference type="Proteomes" id="UP000807469">
    <property type="component" value="Unassembled WGS sequence"/>
</dbReference>
<dbReference type="OrthoDB" id="3364132at2759"/>
<proteinExistence type="predicted"/>
<reference evidence="2" key="1">
    <citation type="submission" date="2020-11" db="EMBL/GenBank/DDBJ databases">
        <authorList>
            <consortium name="DOE Joint Genome Institute"/>
            <person name="Ahrendt S."/>
            <person name="Riley R."/>
            <person name="Andreopoulos W."/>
            <person name="Labutti K."/>
            <person name="Pangilinan J."/>
            <person name="Ruiz-Duenas F.J."/>
            <person name="Barrasa J.M."/>
            <person name="Sanchez-Garcia M."/>
            <person name="Camarero S."/>
            <person name="Miyauchi S."/>
            <person name="Serrano A."/>
            <person name="Linde D."/>
            <person name="Babiker R."/>
            <person name="Drula E."/>
            <person name="Ayuso-Fernandez I."/>
            <person name="Pacheco R."/>
            <person name="Padilla G."/>
            <person name="Ferreira P."/>
            <person name="Barriuso J."/>
            <person name="Kellner H."/>
            <person name="Castanera R."/>
            <person name="Alfaro M."/>
            <person name="Ramirez L."/>
            <person name="Pisabarro A.G."/>
            <person name="Kuo A."/>
            <person name="Tritt A."/>
            <person name="Lipzen A."/>
            <person name="He G."/>
            <person name="Yan M."/>
            <person name="Ng V."/>
            <person name="Cullen D."/>
            <person name="Martin F."/>
            <person name="Rosso M.-N."/>
            <person name="Henrissat B."/>
            <person name="Hibbett D."/>
            <person name="Martinez A.T."/>
            <person name="Grigoriev I.V."/>
        </authorList>
    </citation>
    <scope>NUCLEOTIDE SEQUENCE</scope>
    <source>
        <strain evidence="2">CIRM-BRFM 674</strain>
    </source>
</reference>
<evidence type="ECO:0000313" key="3">
    <source>
        <dbReference type="Proteomes" id="UP000807469"/>
    </source>
</evidence>
<organism evidence="2 3">
    <name type="scientific">Pholiota conissans</name>
    <dbReference type="NCBI Taxonomy" id="109636"/>
    <lineage>
        <taxon>Eukaryota</taxon>
        <taxon>Fungi</taxon>
        <taxon>Dikarya</taxon>
        <taxon>Basidiomycota</taxon>
        <taxon>Agaricomycotina</taxon>
        <taxon>Agaricomycetes</taxon>
        <taxon>Agaricomycetidae</taxon>
        <taxon>Agaricales</taxon>
        <taxon>Agaricineae</taxon>
        <taxon>Strophariaceae</taxon>
        <taxon>Pholiota</taxon>
    </lineage>
</organism>
<gene>
    <name evidence="2" type="ORF">BDN70DRAFT_932415</name>
</gene>
<feature type="region of interest" description="Disordered" evidence="1">
    <location>
        <begin position="211"/>
        <end position="243"/>
    </location>
</feature>
<protein>
    <submittedName>
        <fullName evidence="2">Uncharacterized protein</fullName>
    </submittedName>
</protein>